<dbReference type="InterPro" id="IPR036681">
    <property type="entry name" value="PgpA-like_sf"/>
</dbReference>
<accession>A0A953NAD5</accession>
<protein>
    <submittedName>
        <fullName evidence="3">Phosphatidylglycerophosphatase A</fullName>
    </submittedName>
</protein>
<dbReference type="AlphaFoldDB" id="A0A953NAD5"/>
<evidence type="ECO:0000313" key="4">
    <source>
        <dbReference type="Proteomes" id="UP000739565"/>
    </source>
</evidence>
<organism evidence="3 4">
    <name type="scientific">Zwartia hollandica</name>
    <dbReference type="NCBI Taxonomy" id="324606"/>
    <lineage>
        <taxon>Bacteria</taxon>
        <taxon>Pseudomonadati</taxon>
        <taxon>Pseudomonadota</taxon>
        <taxon>Betaproteobacteria</taxon>
        <taxon>Burkholderiales</taxon>
        <taxon>Alcaligenaceae</taxon>
        <taxon>Zwartia</taxon>
    </lineage>
</organism>
<reference evidence="3" key="1">
    <citation type="submission" date="2021-07" db="EMBL/GenBank/DDBJ databases">
        <title>New genus and species of the family Alcaligenaceae.</title>
        <authorList>
            <person name="Hahn M.W."/>
        </authorList>
    </citation>
    <scope>NUCLEOTIDE SEQUENCE</scope>
    <source>
        <strain evidence="3">LF4-65</strain>
    </source>
</reference>
<keyword evidence="1" id="KW-0812">Transmembrane</keyword>
<feature type="transmembrane region" description="Helical" evidence="1">
    <location>
        <begin position="50"/>
        <end position="67"/>
    </location>
</feature>
<feature type="transmembrane region" description="Helical" evidence="1">
    <location>
        <begin position="167"/>
        <end position="185"/>
    </location>
</feature>
<keyword evidence="4" id="KW-1185">Reference proteome</keyword>
<feature type="transmembrane region" description="Helical" evidence="1">
    <location>
        <begin position="115"/>
        <end position="138"/>
    </location>
</feature>
<dbReference type="PANTHER" id="PTHR36305">
    <property type="entry name" value="PHOSPHATIDYLGLYCEROPHOSPHATASE A"/>
    <property type="match status" value="1"/>
</dbReference>
<feature type="transmembrane region" description="Helical" evidence="1">
    <location>
        <begin position="73"/>
        <end position="94"/>
    </location>
</feature>
<dbReference type="Pfam" id="PF04608">
    <property type="entry name" value="PgpA"/>
    <property type="match status" value="1"/>
</dbReference>
<dbReference type="SUPFAM" id="SSF101307">
    <property type="entry name" value="YutG-like"/>
    <property type="match status" value="1"/>
</dbReference>
<sequence length="187" mass="20537">MRCPTFRTGLIISGVLVTRVSERHLTKWPTLSWVFSDPGRMMMFGFGSGLVRPGSGTWGTLLAWLLWSFSAPGVGDTAIAVFLVACFIYGCWACERVTAQLGVADHVGIVWDEFVAFWIVLWLVPDSLTAQAAAFVLFRFFDTVKPPPIRQVDTRFKGGVGVMVDDLLAAGYTLLVMAILVRVGIAF</sequence>
<dbReference type="GO" id="GO:0008962">
    <property type="term" value="F:phosphatidylglycerophosphatase activity"/>
    <property type="evidence" value="ECO:0007669"/>
    <property type="project" value="InterPro"/>
</dbReference>
<feature type="domain" description="YutG/PgpA" evidence="2">
    <location>
        <begin position="44"/>
        <end position="180"/>
    </location>
</feature>
<evidence type="ECO:0000259" key="2">
    <source>
        <dbReference type="Pfam" id="PF04608"/>
    </source>
</evidence>
<dbReference type="InterPro" id="IPR026037">
    <property type="entry name" value="PgpA"/>
</dbReference>
<keyword evidence="1" id="KW-0472">Membrane</keyword>
<dbReference type="GO" id="GO:0006629">
    <property type="term" value="P:lipid metabolic process"/>
    <property type="evidence" value="ECO:0007669"/>
    <property type="project" value="InterPro"/>
</dbReference>
<evidence type="ECO:0000256" key="1">
    <source>
        <dbReference type="SAM" id="Phobius"/>
    </source>
</evidence>
<dbReference type="PANTHER" id="PTHR36305:SF1">
    <property type="entry name" value="PHOSPHATIDYLGLYCEROPHOSPHATASE A"/>
    <property type="match status" value="1"/>
</dbReference>
<dbReference type="InterPro" id="IPR007686">
    <property type="entry name" value="YutG/PgpA"/>
</dbReference>
<proteinExistence type="predicted"/>
<dbReference type="CDD" id="cd06971">
    <property type="entry name" value="PgpA"/>
    <property type="match status" value="1"/>
</dbReference>
<comment type="caution">
    <text evidence="3">The sequence shown here is derived from an EMBL/GenBank/DDBJ whole genome shotgun (WGS) entry which is preliminary data.</text>
</comment>
<name>A0A953NAD5_9BURK</name>
<keyword evidence="1" id="KW-1133">Transmembrane helix</keyword>
<dbReference type="EMBL" id="JAHXRI010000005">
    <property type="protein sequence ID" value="MBZ1349636.1"/>
    <property type="molecule type" value="Genomic_DNA"/>
</dbReference>
<gene>
    <name evidence="3" type="ORF">KZZ10_03170</name>
</gene>
<dbReference type="Proteomes" id="UP000739565">
    <property type="component" value="Unassembled WGS sequence"/>
</dbReference>
<evidence type="ECO:0000313" key="3">
    <source>
        <dbReference type="EMBL" id="MBZ1349636.1"/>
    </source>
</evidence>